<evidence type="ECO:0000313" key="2">
    <source>
        <dbReference type="Proteomes" id="UP000002615"/>
    </source>
</evidence>
<evidence type="ECO:0000313" key="1">
    <source>
        <dbReference type="EMBL" id="CAZ66247.1"/>
    </source>
</evidence>
<organism evidence="1 2">
    <name type="scientific">Pseudomonas phage LUZ7</name>
    <dbReference type="NCBI Taxonomy" id="655097"/>
    <lineage>
        <taxon>Viruses</taxon>
        <taxon>Duplodnaviria</taxon>
        <taxon>Heunggongvirae</taxon>
        <taxon>Uroviricota</taxon>
        <taxon>Caudoviricetes</taxon>
        <taxon>Schitoviridae</taxon>
        <taxon>Migulavirinae</taxon>
        <taxon>Luzseptimavirus</taxon>
        <taxon>Luzseptimavirus LUZ7</taxon>
    </lineage>
</organism>
<sequence length="64" mass="7536">MNKIDSAYRSVFHLILRDKLFKEDRKMEAIKAQDKAWVLQGGFSKGNFSPEDWQSIWMKAEESV</sequence>
<dbReference type="Proteomes" id="UP000002615">
    <property type="component" value="Segment"/>
</dbReference>
<dbReference type="EMBL" id="FN422398">
    <property type="protein sequence ID" value="CAZ66247.1"/>
    <property type="molecule type" value="Genomic_DNA"/>
</dbReference>
<accession>C8ZKK5</accession>
<proteinExistence type="predicted"/>
<name>C8ZKK5_9CAUD</name>
<keyword evidence="2" id="KW-1185">Reference proteome</keyword>
<dbReference type="KEGG" id="vg:8684458"/>
<reference evidence="2" key="1">
    <citation type="journal article" date="2010" name="Virology">
        <title>Molecular and physiological analysis of three Pseudomonas aeruginosa phages belonging to the "N4-like viruses".</title>
        <authorList>
            <person name="Ceyssens P.J."/>
            <person name="Brabban A."/>
            <person name="Rogge L."/>
            <person name="Lewis M.S."/>
            <person name="Pickard D."/>
            <person name="Goulding D."/>
            <person name="Dougan G."/>
            <person name="Nob en J.P."/>
            <person name="Kropinski A."/>
            <person name="Kutter E."/>
            <person name="Lavigne R."/>
        </authorList>
    </citation>
    <scope>NUCLEOTIDE SEQUENCE [LARGE SCALE GENOMIC DNA]</scope>
</reference>
<protein>
    <submittedName>
        <fullName evidence="1">Uncharacterized protein</fullName>
    </submittedName>
</protein>
<dbReference type="RefSeq" id="YP_003358388.1">
    <property type="nucleotide sequence ID" value="NC_013691.1"/>
</dbReference>
<dbReference type="GeneID" id="8684458"/>